<dbReference type="Proteomes" id="UP000612055">
    <property type="component" value="Unassembled WGS sequence"/>
</dbReference>
<reference evidence="9" key="1">
    <citation type="journal article" date="2020" name="bioRxiv">
        <title>Comparative genomics of Chlamydomonas.</title>
        <authorList>
            <person name="Craig R.J."/>
            <person name="Hasan A.R."/>
            <person name="Ness R.W."/>
            <person name="Keightley P.D."/>
        </authorList>
    </citation>
    <scope>NUCLEOTIDE SEQUENCE</scope>
    <source>
        <strain evidence="9">CCAP 11/70</strain>
    </source>
</reference>
<evidence type="ECO:0000256" key="2">
    <source>
        <dbReference type="ARBA" id="ARBA00007635"/>
    </source>
</evidence>
<evidence type="ECO:0000256" key="1">
    <source>
        <dbReference type="ARBA" id="ARBA00004141"/>
    </source>
</evidence>
<dbReference type="GO" id="GO:0016020">
    <property type="term" value="C:membrane"/>
    <property type="evidence" value="ECO:0007669"/>
    <property type="project" value="UniProtKB-SubCell"/>
</dbReference>
<evidence type="ECO:0000256" key="3">
    <source>
        <dbReference type="ARBA" id="ARBA00022692"/>
    </source>
</evidence>
<proteinExistence type="inferred from homology"/>
<evidence type="ECO:0000256" key="6">
    <source>
        <dbReference type="SAM" id="MobiDB-lite"/>
    </source>
</evidence>
<gene>
    <name evidence="9" type="ORF">HYH03_015700</name>
</gene>
<name>A0A836BS68_9CHLO</name>
<feature type="transmembrane region" description="Helical" evidence="7">
    <location>
        <begin position="54"/>
        <end position="74"/>
    </location>
</feature>
<feature type="compositionally biased region" description="Gly residues" evidence="6">
    <location>
        <begin position="464"/>
        <end position="475"/>
    </location>
</feature>
<feature type="region of interest" description="Disordered" evidence="6">
    <location>
        <begin position="510"/>
        <end position="529"/>
    </location>
</feature>
<dbReference type="InterPro" id="IPR037185">
    <property type="entry name" value="EmrE-like"/>
</dbReference>
<feature type="compositionally biased region" description="Gly residues" evidence="6">
    <location>
        <begin position="400"/>
        <end position="415"/>
    </location>
</feature>
<organism evidence="9 10">
    <name type="scientific">Edaphochlamys debaryana</name>
    <dbReference type="NCBI Taxonomy" id="47281"/>
    <lineage>
        <taxon>Eukaryota</taxon>
        <taxon>Viridiplantae</taxon>
        <taxon>Chlorophyta</taxon>
        <taxon>core chlorophytes</taxon>
        <taxon>Chlorophyceae</taxon>
        <taxon>CS clade</taxon>
        <taxon>Chlamydomonadales</taxon>
        <taxon>Chlamydomonadales incertae sedis</taxon>
        <taxon>Edaphochlamys</taxon>
    </lineage>
</organism>
<feature type="transmembrane region" description="Helical" evidence="7">
    <location>
        <begin position="113"/>
        <end position="133"/>
    </location>
</feature>
<dbReference type="Pfam" id="PF00892">
    <property type="entry name" value="EamA"/>
    <property type="match status" value="2"/>
</dbReference>
<comment type="subcellular location">
    <subcellularLocation>
        <location evidence="1">Membrane</location>
        <topology evidence="1">Multi-pass membrane protein</topology>
    </subcellularLocation>
</comment>
<dbReference type="AlphaFoldDB" id="A0A836BS68"/>
<evidence type="ECO:0000256" key="5">
    <source>
        <dbReference type="ARBA" id="ARBA00023136"/>
    </source>
</evidence>
<keyword evidence="10" id="KW-1185">Reference proteome</keyword>
<keyword evidence="5 7" id="KW-0472">Membrane</keyword>
<dbReference type="PANTHER" id="PTHR22911:SF6">
    <property type="entry name" value="SOLUTE CARRIER FAMILY 35 MEMBER G1"/>
    <property type="match status" value="1"/>
</dbReference>
<feature type="transmembrane region" description="Helical" evidence="7">
    <location>
        <begin position="258"/>
        <end position="277"/>
    </location>
</feature>
<protein>
    <recommendedName>
        <fullName evidence="8">EamA domain-containing protein</fullName>
    </recommendedName>
</protein>
<evidence type="ECO:0000313" key="9">
    <source>
        <dbReference type="EMBL" id="KAG2485529.1"/>
    </source>
</evidence>
<feature type="domain" description="EamA" evidence="8">
    <location>
        <begin position="226"/>
        <end position="359"/>
    </location>
</feature>
<feature type="transmembrane region" description="Helical" evidence="7">
    <location>
        <begin position="139"/>
        <end position="156"/>
    </location>
</feature>
<comment type="similarity">
    <text evidence="2">Belongs to the drug/metabolite transporter (DMT) superfamily. Plant drug/metabolite exporter (P-DME) (TC 2.A.7.4) family.</text>
</comment>
<dbReference type="EMBL" id="JAEHOE010000127">
    <property type="protein sequence ID" value="KAG2485529.1"/>
    <property type="molecule type" value="Genomic_DNA"/>
</dbReference>
<evidence type="ECO:0000256" key="7">
    <source>
        <dbReference type="SAM" id="Phobius"/>
    </source>
</evidence>
<accession>A0A836BS68</accession>
<sequence>MLISDTPARPPRTLGLLERLWNNGPALIALASFCFSLTSLCVKLIGSDVPAFETALIGSCFCFTVTFLVCRYYAVQVRPPTWRLASLVLLRGLLGATSITFFYLAIDLLPLQDAVTLFFCSPVVAALLELLVLGESHGWAGAAATASTVAGVVLVAQPEGLFSGARGGGGAGAGHEFGGAAGGGAIVLADGGHVGLQGGGVGLDLKSAAVAAAGAAAGVAGAGAAGAVLATTAAVANASAFVVVRLLRRSVSTLALTWWYHLVVCAATAVPLALGFPSPPVWPSPRCRALLALVGITQFGGQLLLNRGFQLESATRGSAINVLQVLFSFVWDVAVLGDTPAPLSVAGASLVAAGVCLVALTGSPHHHHAHPHHPPHPHPHPHHPPHRGGRHAAGDAYGTLLGGADDGGEAGGGGVTPTAAAHRGGGAAVAAAAAAAAATALVAPWPEAGMGPASESDSESGRETGSGSGLSGRGSAGSRRSAPDAMTDMEAGPGAGARQPLLVRVLGRLSLDWGAKGPPGSRGGREGQG</sequence>
<feature type="compositionally biased region" description="Basic residues" evidence="6">
    <location>
        <begin position="364"/>
        <end position="390"/>
    </location>
</feature>
<evidence type="ECO:0000259" key="8">
    <source>
        <dbReference type="Pfam" id="PF00892"/>
    </source>
</evidence>
<dbReference type="InterPro" id="IPR000620">
    <property type="entry name" value="EamA_dom"/>
</dbReference>
<keyword evidence="4 7" id="KW-1133">Transmembrane helix</keyword>
<feature type="transmembrane region" description="Helical" evidence="7">
    <location>
        <begin position="20"/>
        <end position="42"/>
    </location>
</feature>
<dbReference type="OrthoDB" id="306876at2759"/>
<evidence type="ECO:0000313" key="10">
    <source>
        <dbReference type="Proteomes" id="UP000612055"/>
    </source>
</evidence>
<feature type="domain" description="EamA" evidence="8">
    <location>
        <begin position="24"/>
        <end position="155"/>
    </location>
</feature>
<keyword evidence="3 7" id="KW-0812">Transmembrane</keyword>
<feature type="region of interest" description="Disordered" evidence="6">
    <location>
        <begin position="363"/>
        <end position="416"/>
    </location>
</feature>
<feature type="region of interest" description="Disordered" evidence="6">
    <location>
        <begin position="447"/>
        <end position="499"/>
    </location>
</feature>
<evidence type="ECO:0000256" key="4">
    <source>
        <dbReference type="ARBA" id="ARBA00022989"/>
    </source>
</evidence>
<dbReference type="PANTHER" id="PTHR22911">
    <property type="entry name" value="ACYL-MALONYL CONDENSING ENZYME-RELATED"/>
    <property type="match status" value="1"/>
</dbReference>
<feature type="transmembrane region" description="Helical" evidence="7">
    <location>
        <begin position="86"/>
        <end position="106"/>
    </location>
</feature>
<comment type="caution">
    <text evidence="9">The sequence shown here is derived from an EMBL/GenBank/DDBJ whole genome shotgun (WGS) entry which is preliminary data.</text>
</comment>
<dbReference type="SUPFAM" id="SSF103481">
    <property type="entry name" value="Multidrug resistance efflux transporter EmrE"/>
    <property type="match status" value="2"/>
</dbReference>